<gene>
    <name evidence="2" type="ORF">TGEB3V08_LOCUS5309</name>
</gene>
<proteinExistence type="predicted"/>
<evidence type="ECO:0000256" key="1">
    <source>
        <dbReference type="SAM" id="MobiDB-lite"/>
    </source>
</evidence>
<reference evidence="2" key="1">
    <citation type="submission" date="2020-11" db="EMBL/GenBank/DDBJ databases">
        <authorList>
            <person name="Tran Van P."/>
        </authorList>
    </citation>
    <scope>NUCLEOTIDE SEQUENCE</scope>
</reference>
<evidence type="ECO:0000313" key="2">
    <source>
        <dbReference type="EMBL" id="CAD7593432.1"/>
    </source>
</evidence>
<protein>
    <submittedName>
        <fullName evidence="2">Uncharacterized protein</fullName>
    </submittedName>
</protein>
<sequence>MELSWCPACKTNPTLNLSRDVFSSSPPTNGALTPCGLCWRQLANPRLVKDDVTVWIRGLLTSGCSDGDRTRLGAFVKLTAGDGSVDGTTGLEHPPELPPRVQPSRTGLDTPGFRLSSNSNFELCTAQGQTPSSHIESEPCQAVKKLLPETVTKCFEKARLSTSEVTLNVENENDQKGLQNCMNEAAFNNCNAEDYINIDNNMQTEPNTMAINALDFGVLAPSSSPPPNSPNYLPLNNPFPILSQKQQHNLSVSLSIDSLK</sequence>
<name>A0A7R9JXQ6_TIMGE</name>
<dbReference type="AlphaFoldDB" id="A0A7R9JXQ6"/>
<accession>A0A7R9JXQ6</accession>
<feature type="region of interest" description="Disordered" evidence="1">
    <location>
        <begin position="83"/>
        <end position="105"/>
    </location>
</feature>
<dbReference type="EMBL" id="OE840948">
    <property type="protein sequence ID" value="CAD7593432.1"/>
    <property type="molecule type" value="Genomic_DNA"/>
</dbReference>
<organism evidence="2">
    <name type="scientific">Timema genevievae</name>
    <name type="common">Walking stick</name>
    <dbReference type="NCBI Taxonomy" id="629358"/>
    <lineage>
        <taxon>Eukaryota</taxon>
        <taxon>Metazoa</taxon>
        <taxon>Ecdysozoa</taxon>
        <taxon>Arthropoda</taxon>
        <taxon>Hexapoda</taxon>
        <taxon>Insecta</taxon>
        <taxon>Pterygota</taxon>
        <taxon>Neoptera</taxon>
        <taxon>Polyneoptera</taxon>
        <taxon>Phasmatodea</taxon>
        <taxon>Timematodea</taxon>
        <taxon>Timematoidea</taxon>
        <taxon>Timematidae</taxon>
        <taxon>Timema</taxon>
    </lineage>
</organism>